<dbReference type="InterPro" id="IPR015422">
    <property type="entry name" value="PyrdxlP-dep_Trfase_small"/>
</dbReference>
<comment type="caution">
    <text evidence="5">The sequence shown here is derived from an EMBL/GenBank/DDBJ whole genome shotgun (WGS) entry which is preliminary data.</text>
</comment>
<dbReference type="CDD" id="cd06502">
    <property type="entry name" value="TA_like"/>
    <property type="match status" value="1"/>
</dbReference>
<comment type="cofactor">
    <cofactor evidence="1">
        <name>pyridoxal 5'-phosphate</name>
        <dbReference type="ChEBI" id="CHEBI:597326"/>
    </cofactor>
</comment>
<comment type="similarity">
    <text evidence="2">Belongs to the threonine aldolase family.</text>
</comment>
<dbReference type="GO" id="GO:0004793">
    <property type="term" value="F:threonine aldolase activity"/>
    <property type="evidence" value="ECO:0007669"/>
    <property type="project" value="UniProtKB-EC"/>
</dbReference>
<dbReference type="Pfam" id="PF01212">
    <property type="entry name" value="Beta_elim_lyase"/>
    <property type="match status" value="1"/>
</dbReference>
<dbReference type="PANTHER" id="PTHR48097:SF5">
    <property type="entry name" value="LOW SPECIFICITY L-THREONINE ALDOLASE"/>
    <property type="match status" value="1"/>
</dbReference>
<evidence type="ECO:0000313" key="6">
    <source>
        <dbReference type="Proteomes" id="UP000006454"/>
    </source>
</evidence>
<dbReference type="AlphaFoldDB" id="Q7P354"/>
<evidence type="ECO:0000313" key="5">
    <source>
        <dbReference type="EMBL" id="EAA24966.1"/>
    </source>
</evidence>
<evidence type="ECO:0000259" key="4">
    <source>
        <dbReference type="Pfam" id="PF01212"/>
    </source>
</evidence>
<dbReference type="InterPro" id="IPR001597">
    <property type="entry name" value="ArAA_b-elim_lyase/Thr_aldolase"/>
</dbReference>
<dbReference type="Proteomes" id="UP000006454">
    <property type="component" value="Unassembled WGS sequence"/>
</dbReference>
<evidence type="ECO:0000256" key="3">
    <source>
        <dbReference type="ARBA" id="ARBA00022898"/>
    </source>
</evidence>
<dbReference type="Gene3D" id="3.90.1150.10">
    <property type="entry name" value="Aspartate Aminotransferase, domain 1"/>
    <property type="match status" value="1"/>
</dbReference>
<dbReference type="PANTHER" id="PTHR48097">
    <property type="entry name" value="L-THREONINE ALDOLASE-RELATED"/>
    <property type="match status" value="1"/>
</dbReference>
<dbReference type="EMBL" id="AABF01000009">
    <property type="protein sequence ID" value="EAA24966.1"/>
    <property type="molecule type" value="Genomic_DNA"/>
</dbReference>
<keyword evidence="5" id="KW-0456">Lyase</keyword>
<name>Q7P354_FUSVC</name>
<dbReference type="InterPro" id="IPR015424">
    <property type="entry name" value="PyrdxlP-dep_Trfase"/>
</dbReference>
<sequence>MSIRRKIIMLNFKNDYSEGACSEVLEALVKTNYEQTVGYGEDEYCEEARNLIKENINYSNADIYFLVGGTQANTTVISHSLKPYEAVIACKTGHISIHETGAIEATGHKIIEVDGIDGKLTPDLILNELRKHEDHHMVKPKMVYISNTTEIGTVYTKSELENISKVCKDNNLYLYLDGARLASALTSEKCDINLEDYPKYCDVFYIGGTKCGLLFGEAVVIINDEIKKEFQFSVKQKGGLFAKGRLLGVQFATLFKDDLYYRIGVHSNKMALKIKNAFAEKGIKLATDSYTNQVFVDLSQEQIKKLEKDVVFSVEFFGIGENQSSRFVTSWATKEEDVNKLVELIKNL</sequence>
<dbReference type="EC" id="4.1.2.5" evidence="5"/>
<protein>
    <submittedName>
        <fullName evidence="5">LOW-SPECIFICITY THREONINE ALDOLASE</fullName>
        <ecNumber evidence="5">4.1.2.5</ecNumber>
    </submittedName>
</protein>
<evidence type="ECO:0000256" key="2">
    <source>
        <dbReference type="ARBA" id="ARBA00006966"/>
    </source>
</evidence>
<dbReference type="GO" id="GO:0006520">
    <property type="term" value="P:amino acid metabolic process"/>
    <property type="evidence" value="ECO:0007669"/>
    <property type="project" value="InterPro"/>
</dbReference>
<gene>
    <name evidence="5" type="ORF">FNV1835</name>
</gene>
<keyword evidence="3" id="KW-0663">Pyridoxal phosphate</keyword>
<accession>Q7P354</accession>
<feature type="domain" description="Aromatic amino acid beta-eliminating lyase/threonine aldolase" evidence="4">
    <location>
        <begin position="19"/>
        <end position="299"/>
    </location>
</feature>
<dbReference type="SUPFAM" id="SSF53383">
    <property type="entry name" value="PLP-dependent transferases"/>
    <property type="match status" value="1"/>
</dbReference>
<evidence type="ECO:0000256" key="1">
    <source>
        <dbReference type="ARBA" id="ARBA00001933"/>
    </source>
</evidence>
<reference evidence="5 6" key="1">
    <citation type="journal article" date="2003" name="Genome Res.">
        <title>Genome analysis of F. nucleatum sub spp vincentii and its comparison with the genome of F. nucleatum ATCC 25586.</title>
        <authorList>
            <person name="Kapatral V."/>
            <person name="Ivanova N."/>
            <person name="Anderson I."/>
            <person name="Reznik G."/>
            <person name="Bhattacharyya A."/>
            <person name="Gardner W.L."/>
            <person name="Mikhailova N."/>
            <person name="Lapidus A."/>
            <person name="Larsen N."/>
            <person name="D'Souza M."/>
            <person name="Walunas T."/>
            <person name="Haselkorn R."/>
            <person name="Overbeek R."/>
            <person name="Kyrpides N."/>
        </authorList>
    </citation>
    <scope>NUCLEOTIDE SEQUENCE [LARGE SCALE GENOMIC DNA]</scope>
    <source>
        <strain evidence="5 6">ATCC 49256</strain>
    </source>
</reference>
<dbReference type="Gene3D" id="3.40.640.10">
    <property type="entry name" value="Type I PLP-dependent aspartate aminotransferase-like (Major domain)"/>
    <property type="match status" value="1"/>
</dbReference>
<proteinExistence type="inferred from homology"/>
<organism evidence="5 6">
    <name type="scientific">Fusobacterium vincentii ATCC 49256</name>
    <dbReference type="NCBI Taxonomy" id="209882"/>
    <lineage>
        <taxon>Bacteria</taxon>
        <taxon>Fusobacteriati</taxon>
        <taxon>Fusobacteriota</taxon>
        <taxon>Fusobacteriia</taxon>
        <taxon>Fusobacteriales</taxon>
        <taxon>Fusobacteriaceae</taxon>
        <taxon>Fusobacterium</taxon>
    </lineage>
</organism>
<dbReference type="InterPro" id="IPR015421">
    <property type="entry name" value="PyrdxlP-dep_Trfase_major"/>
</dbReference>